<dbReference type="Ensembl" id="ENSOANT00000017270.3">
    <property type="protein sequence ID" value="ENSOANP00000017267.2"/>
    <property type="gene ID" value="ENSOANG00000010899.3"/>
</dbReference>
<dbReference type="Gene3D" id="2.40.50.510">
    <property type="match status" value="1"/>
</dbReference>
<dbReference type="GO" id="GO:0000166">
    <property type="term" value="F:nucleotide binding"/>
    <property type="evidence" value="ECO:0007669"/>
    <property type="project" value="InterPro"/>
</dbReference>
<dbReference type="GeneTree" id="ENSGT00940000161055"/>
<dbReference type="OrthoDB" id="341511at2759"/>
<dbReference type="RefSeq" id="XP_028911533.1">
    <property type="nucleotide sequence ID" value="XM_029055700.2"/>
</dbReference>
<dbReference type="Pfam" id="PF08585">
    <property type="entry name" value="RMI1_N_C"/>
    <property type="match status" value="1"/>
</dbReference>
<feature type="domain" description="RMI1 N-terminal" evidence="15">
    <location>
        <begin position="14"/>
        <end position="62"/>
    </location>
</feature>
<evidence type="ECO:0000313" key="17">
    <source>
        <dbReference type="Proteomes" id="UP000002279"/>
    </source>
</evidence>
<dbReference type="InParanoid" id="F6ZMF2"/>
<dbReference type="Proteomes" id="UP000002279">
    <property type="component" value="Chromosome X5"/>
</dbReference>
<evidence type="ECO:0000256" key="5">
    <source>
        <dbReference type="ARBA" id="ARBA00022553"/>
    </source>
</evidence>
<dbReference type="PANTHER" id="PTHR14790:SF15">
    <property type="entry name" value="RECQ-MEDIATED GENOME INSTABILITY PROTEIN 1"/>
    <property type="match status" value="1"/>
</dbReference>
<reference evidence="16" key="3">
    <citation type="submission" date="2025-09" db="UniProtKB">
        <authorList>
            <consortium name="Ensembl"/>
        </authorList>
    </citation>
    <scope>IDENTIFICATION</scope>
    <source>
        <strain evidence="16">Glennie</strain>
    </source>
</reference>
<evidence type="ECO:0000256" key="3">
    <source>
        <dbReference type="ARBA" id="ARBA00018987"/>
    </source>
</evidence>
<keyword evidence="4" id="KW-1017">Isopeptide bond</keyword>
<dbReference type="RefSeq" id="XP_028911534.1">
    <property type="nucleotide sequence ID" value="XM_029055701.2"/>
</dbReference>
<evidence type="ECO:0000259" key="13">
    <source>
        <dbReference type="Pfam" id="PF08585"/>
    </source>
</evidence>
<dbReference type="SMART" id="SM01161">
    <property type="entry name" value="DUF1767"/>
    <property type="match status" value="1"/>
</dbReference>
<evidence type="ECO:0000256" key="11">
    <source>
        <dbReference type="ARBA" id="ARBA00064990"/>
    </source>
</evidence>
<feature type="region of interest" description="Disordered" evidence="12">
    <location>
        <begin position="325"/>
        <end position="352"/>
    </location>
</feature>
<evidence type="ECO:0000256" key="10">
    <source>
        <dbReference type="ARBA" id="ARBA00024977"/>
    </source>
</evidence>
<comment type="function">
    <text evidence="10">Essential component of the RMI complex, a complex that plays an important role in the processing of homologous recombination intermediates to limit DNA crossover formation in cells. Promotes TOP3A binding to double Holliday junctions (DHJ) and hence stimulates TOP3A-mediated dissolution. Required for BLM phosphorylation during mitosis. Within the BLM complex, required for BLM and TOP3A stability.</text>
</comment>
<evidence type="ECO:0000259" key="15">
    <source>
        <dbReference type="Pfam" id="PF21000"/>
    </source>
</evidence>
<dbReference type="GO" id="GO:0000712">
    <property type="term" value="P:resolution of meiotic recombination intermediates"/>
    <property type="evidence" value="ECO:0000318"/>
    <property type="project" value="GO_Central"/>
</dbReference>
<dbReference type="Pfam" id="PF16099">
    <property type="entry name" value="RMI1_C"/>
    <property type="match status" value="1"/>
</dbReference>
<comment type="subcellular location">
    <subcellularLocation>
        <location evidence="1">Nucleus</location>
    </subcellularLocation>
</comment>
<evidence type="ECO:0000256" key="9">
    <source>
        <dbReference type="ARBA" id="ARBA00023242"/>
    </source>
</evidence>
<name>F6ZMF2_ORNAN</name>
<dbReference type="GO" id="GO:0000724">
    <property type="term" value="P:double-strand break repair via homologous recombination"/>
    <property type="evidence" value="ECO:0000318"/>
    <property type="project" value="GO_Central"/>
</dbReference>
<dbReference type="GO" id="GO:0006260">
    <property type="term" value="P:DNA replication"/>
    <property type="evidence" value="ECO:0007669"/>
    <property type="project" value="UniProtKB-KW"/>
</dbReference>
<evidence type="ECO:0000256" key="7">
    <source>
        <dbReference type="ARBA" id="ARBA00022843"/>
    </source>
</evidence>
<dbReference type="Bgee" id="ENSOANG00000010899">
    <property type="expression patterns" value="Expressed in ovary and 8 other cell types or tissues"/>
</dbReference>
<dbReference type="GO" id="GO:0031422">
    <property type="term" value="C:RecQ family helicase-topoisomerase III complex"/>
    <property type="evidence" value="ECO:0000318"/>
    <property type="project" value="GO_Central"/>
</dbReference>
<keyword evidence="9" id="KW-0539">Nucleus</keyword>
<dbReference type="InterPro" id="IPR032199">
    <property type="entry name" value="RMI1_C"/>
</dbReference>
<dbReference type="KEGG" id="oaa:100073619"/>
<keyword evidence="8" id="KW-0007">Acetylation</keyword>
<evidence type="ECO:0000259" key="14">
    <source>
        <dbReference type="Pfam" id="PF16099"/>
    </source>
</evidence>
<feature type="domain" description="RecQ mediated genome instability protein 1 OB-fold" evidence="13">
    <location>
        <begin position="68"/>
        <end position="204"/>
    </location>
</feature>
<dbReference type="GeneID" id="100073619"/>
<gene>
    <name evidence="16" type="primary">RMI1</name>
</gene>
<dbReference type="GO" id="GO:0071139">
    <property type="term" value="P:resolution of DNA recombination intermediates"/>
    <property type="evidence" value="ECO:0007669"/>
    <property type="project" value="Ensembl"/>
</dbReference>
<dbReference type="AlphaFoldDB" id="F6ZMF2"/>
<reference evidence="16" key="2">
    <citation type="submission" date="2025-08" db="UniProtKB">
        <authorList>
            <consortium name="Ensembl"/>
        </authorList>
    </citation>
    <scope>IDENTIFICATION</scope>
    <source>
        <strain evidence="16">Glennie</strain>
    </source>
</reference>
<keyword evidence="17" id="KW-1185">Reference proteome</keyword>
<dbReference type="RefSeq" id="XP_001505378.1">
    <property type="nucleotide sequence ID" value="XM_001505328.5"/>
</dbReference>
<dbReference type="GO" id="GO:0016604">
    <property type="term" value="C:nuclear body"/>
    <property type="evidence" value="ECO:0000318"/>
    <property type="project" value="GO_Central"/>
</dbReference>
<dbReference type="InterPro" id="IPR042470">
    <property type="entry name" value="RMI1_N_C_sf"/>
</dbReference>
<keyword evidence="6" id="KW-0235">DNA replication</keyword>
<evidence type="ECO:0000256" key="6">
    <source>
        <dbReference type="ARBA" id="ARBA00022705"/>
    </source>
</evidence>
<keyword evidence="5" id="KW-0597">Phosphoprotein</keyword>
<comment type="subunit">
    <text evidence="11">Component of the RMI complex, containing at least TOP3A, RMI1 and RMI2. The RMI complex interacts with BLM. Directly interacts with RMI2 and TOP3A. May bind DHJ. Interacts (via N-terminal region) with BLM; the interaction is direct.</text>
</comment>
<evidence type="ECO:0000313" key="16">
    <source>
        <dbReference type="Ensembl" id="ENSOANP00000017267.2"/>
    </source>
</evidence>
<dbReference type="STRING" id="9258.ENSOANP00000017267"/>
<dbReference type="HOGENOM" id="CLU_030961_0_0_1"/>
<dbReference type="Gene3D" id="1.10.8.1020">
    <property type="entry name" value="RecQ-mediated genome instability protein 1, N-terminal domain"/>
    <property type="match status" value="1"/>
</dbReference>
<evidence type="ECO:0000256" key="12">
    <source>
        <dbReference type="SAM" id="MobiDB-lite"/>
    </source>
</evidence>
<dbReference type="PANTHER" id="PTHR14790">
    <property type="entry name" value="RECQ-MEDIATED GENOME INSTABILITY PROTEIN 1 RMI1"/>
    <property type="match status" value="1"/>
</dbReference>
<dbReference type="RefSeq" id="XP_028911532.1">
    <property type="nucleotide sequence ID" value="XM_029055699.2"/>
</dbReference>
<dbReference type="FunFam" id="2.40.50.510:FF:000001">
    <property type="entry name" value="RecQ-mediated genome instability protein 1"/>
    <property type="match status" value="1"/>
</dbReference>
<evidence type="ECO:0000256" key="1">
    <source>
        <dbReference type="ARBA" id="ARBA00004123"/>
    </source>
</evidence>
<evidence type="ECO:0000256" key="4">
    <source>
        <dbReference type="ARBA" id="ARBA00022499"/>
    </source>
</evidence>
<keyword evidence="7" id="KW-0832">Ubl conjugation</keyword>
<dbReference type="InterPro" id="IPR013894">
    <property type="entry name" value="RMI1_OB"/>
</dbReference>
<proteinExistence type="inferred from homology"/>
<dbReference type="Pfam" id="PF21000">
    <property type="entry name" value="RMI1_N_N"/>
    <property type="match status" value="1"/>
</dbReference>
<dbReference type="CTD" id="80010"/>
<feature type="region of interest" description="Disordered" evidence="12">
    <location>
        <begin position="210"/>
        <end position="241"/>
    </location>
</feature>
<dbReference type="InterPro" id="IPR049363">
    <property type="entry name" value="RMI1_N"/>
</dbReference>
<accession>F6ZMF2</accession>
<dbReference type="FunCoup" id="F6ZMF2">
    <property type="interactions" value="2687"/>
</dbReference>
<protein>
    <recommendedName>
        <fullName evidence="3">RecQ-mediated genome instability protein 1</fullName>
    </recommendedName>
</protein>
<dbReference type="OMA" id="SATWHVK"/>
<dbReference type="InterPro" id="IPR044881">
    <property type="entry name" value="RMI1_N_N_sf"/>
</dbReference>
<sequence length="612" mass="68500">MNVSGIAQRVETWLSATWHVKVPGAWLDACINWIQGENGINLTQAQMNKQVFDQWLFTDLRDLEFPLLPNDILNFPKGELNGFYSLQLNTVIDISQPAYSQLQKLRGKNTTNEQVTAETQAPPKPWEVKPERVLMLQITDGVVQIQGMEYQPIPALHSSLIPGTKLLLHGRIEYRLGILLLKPENVKVLGGEVDILLKEYAQERVLARLIGEPEPPDPVSSDNKPDNSEPMVRSEQVLEPSDEELLASLENSDGFVAMSTSDASNPVRPLLIDERSKQGFAVSLSRVETLIPSSNFSDGNSDDFSLEEALLLQEAVEKERLQVEGEQPVAGNRSVDKPEWRVSPQPSISHDSSIYTAKESGWNERIVPDLVQAKSFEYPSAREKIGSSVLAIKSDMQQPQDSIIKTQGVEKCKETDKVIGNPTEYILNDEEPDTEPVNLVPGKSSQINVHHDHHKLVYSLQSSESNTSPAVDLDSPPFTYIFLLLAKKPDQITTIKVKAFIVTLTGNLKCCEGFWSLTAKISDGTAYLDVYFADEILTSLIGFSVMEMKQFKKNPSLHQKLKKALEQCQRELIDLCCVMTITYNPSLDKAKVIALRDVNLKDLENLKKRLNK</sequence>
<dbReference type="Gene3D" id="2.40.50.770">
    <property type="entry name" value="RecQ-mediated genome instability protein Rmi1, C-terminal domain"/>
    <property type="match status" value="1"/>
</dbReference>
<dbReference type="FunFam" id="1.10.8.1020:FF:000001">
    <property type="entry name" value="RecQ-mediated genome instability protein 1"/>
    <property type="match status" value="1"/>
</dbReference>
<evidence type="ECO:0000256" key="8">
    <source>
        <dbReference type="ARBA" id="ARBA00022990"/>
    </source>
</evidence>
<dbReference type="eggNOG" id="KOG3683">
    <property type="taxonomic scope" value="Eukaryota"/>
</dbReference>
<dbReference type="FunFam" id="2.40.50.770:FF:000002">
    <property type="entry name" value="recQ-mediated genome instability protein 1"/>
    <property type="match status" value="1"/>
</dbReference>
<evidence type="ECO:0000256" key="2">
    <source>
        <dbReference type="ARBA" id="ARBA00006395"/>
    </source>
</evidence>
<comment type="similarity">
    <text evidence="2">Belongs to the RMI1 family.</text>
</comment>
<organism evidence="16 17">
    <name type="scientific">Ornithorhynchus anatinus</name>
    <name type="common">Duckbill platypus</name>
    <dbReference type="NCBI Taxonomy" id="9258"/>
    <lineage>
        <taxon>Eukaryota</taxon>
        <taxon>Metazoa</taxon>
        <taxon>Chordata</taxon>
        <taxon>Craniata</taxon>
        <taxon>Vertebrata</taxon>
        <taxon>Euteleostomi</taxon>
        <taxon>Mammalia</taxon>
        <taxon>Monotremata</taxon>
        <taxon>Ornithorhynchidae</taxon>
        <taxon>Ornithorhynchus</taxon>
    </lineage>
</organism>
<reference evidence="16 17" key="1">
    <citation type="journal article" date="2008" name="Nature">
        <title>Genome analysis of the platypus reveals unique signatures of evolution.</title>
        <authorList>
            <person name="Warren W.C."/>
            <person name="Hillier L.W."/>
            <person name="Marshall Graves J.A."/>
            <person name="Birney E."/>
            <person name="Ponting C.P."/>
            <person name="Grutzner F."/>
            <person name="Belov K."/>
            <person name="Miller W."/>
            <person name="Clarke L."/>
            <person name="Chinwalla A.T."/>
            <person name="Yang S.P."/>
            <person name="Heger A."/>
            <person name="Locke D.P."/>
            <person name="Miethke P."/>
            <person name="Waters P.D."/>
            <person name="Veyrunes F."/>
            <person name="Fulton L."/>
            <person name="Fulton B."/>
            <person name="Graves T."/>
            <person name="Wallis J."/>
            <person name="Puente X.S."/>
            <person name="Lopez-Otin C."/>
            <person name="Ordonez G.R."/>
            <person name="Eichler E.E."/>
            <person name="Chen L."/>
            <person name="Cheng Z."/>
            <person name="Deakin J.E."/>
            <person name="Alsop A."/>
            <person name="Thompson K."/>
            <person name="Kirby P."/>
            <person name="Papenfuss A.T."/>
            <person name="Wakefield M.J."/>
            <person name="Olender T."/>
            <person name="Lancet D."/>
            <person name="Huttley G.A."/>
            <person name="Smit A.F."/>
            <person name="Pask A."/>
            <person name="Temple-Smith P."/>
            <person name="Batzer M.A."/>
            <person name="Walker J.A."/>
            <person name="Konkel M.K."/>
            <person name="Harris R.S."/>
            <person name="Whittington C.M."/>
            <person name="Wong E.S."/>
            <person name="Gemmell N.J."/>
            <person name="Buschiazzo E."/>
            <person name="Vargas Jentzsch I.M."/>
            <person name="Merkel A."/>
            <person name="Schmitz J."/>
            <person name="Zemann A."/>
            <person name="Churakov G."/>
            <person name="Kriegs J.O."/>
            <person name="Brosius J."/>
            <person name="Murchison E.P."/>
            <person name="Sachidanandam R."/>
            <person name="Smith C."/>
            <person name="Hannon G.J."/>
            <person name="Tsend-Ayush E."/>
            <person name="McMillan D."/>
            <person name="Attenborough R."/>
            <person name="Rens W."/>
            <person name="Ferguson-Smith M."/>
            <person name="Lefevre C.M."/>
            <person name="Sharp J.A."/>
            <person name="Nicholas K.R."/>
            <person name="Ray D.A."/>
            <person name="Kube M."/>
            <person name="Reinhardt R."/>
            <person name="Pringle T.H."/>
            <person name="Taylor J."/>
            <person name="Jones R.C."/>
            <person name="Nixon B."/>
            <person name="Dacheux J.L."/>
            <person name="Niwa H."/>
            <person name="Sekita Y."/>
            <person name="Huang X."/>
            <person name="Stark A."/>
            <person name="Kheradpour P."/>
            <person name="Kellis M."/>
            <person name="Flicek P."/>
            <person name="Chen Y."/>
            <person name="Webber C."/>
            <person name="Hardison R."/>
            <person name="Nelson J."/>
            <person name="Hallsworth-Pepin K."/>
            <person name="Delehaunty K."/>
            <person name="Markovic C."/>
            <person name="Minx P."/>
            <person name="Feng Y."/>
            <person name="Kremitzki C."/>
            <person name="Mitreva M."/>
            <person name="Glasscock J."/>
            <person name="Wylie T."/>
            <person name="Wohldmann P."/>
            <person name="Thiru P."/>
            <person name="Nhan M.N."/>
            <person name="Pohl C.S."/>
            <person name="Smith S.M."/>
            <person name="Hou S."/>
            <person name="Nefedov M."/>
            <person name="de Jong P.J."/>
            <person name="Renfree M.B."/>
            <person name="Mardis E.R."/>
            <person name="Wilson R.K."/>
        </authorList>
    </citation>
    <scope>NUCLEOTIDE SEQUENCE [LARGE SCALE GENOMIC DNA]</scope>
    <source>
        <strain evidence="16 17">Glennie</strain>
    </source>
</reference>
<feature type="domain" description="RecQ-mediated genome instability protein 1 C-terminal OB-fold" evidence="14">
    <location>
        <begin position="475"/>
        <end position="610"/>
    </location>
</feature>